<evidence type="ECO:0000256" key="1">
    <source>
        <dbReference type="ARBA" id="ARBA00023015"/>
    </source>
</evidence>
<name>A0A1H9PI95_9PSEU</name>
<dbReference type="AlphaFoldDB" id="A0A1H9PI95"/>
<evidence type="ECO:0000256" key="3">
    <source>
        <dbReference type="ARBA" id="ARBA00023163"/>
    </source>
</evidence>
<dbReference type="PROSITE" id="PS50995">
    <property type="entry name" value="HTH_MARR_2"/>
    <property type="match status" value="1"/>
</dbReference>
<keyword evidence="3" id="KW-0804">Transcription</keyword>
<dbReference type="SMART" id="SM00347">
    <property type="entry name" value="HTH_MARR"/>
    <property type="match status" value="1"/>
</dbReference>
<organism evidence="5 6">
    <name type="scientific">Lentzea albida</name>
    <dbReference type="NCBI Taxonomy" id="65499"/>
    <lineage>
        <taxon>Bacteria</taxon>
        <taxon>Bacillati</taxon>
        <taxon>Actinomycetota</taxon>
        <taxon>Actinomycetes</taxon>
        <taxon>Pseudonocardiales</taxon>
        <taxon>Pseudonocardiaceae</taxon>
        <taxon>Lentzea</taxon>
    </lineage>
</organism>
<dbReference type="RefSeq" id="WP_089919384.1">
    <property type="nucleotide sequence ID" value="NZ_FOFV01000009.1"/>
</dbReference>
<evidence type="ECO:0000313" key="5">
    <source>
        <dbReference type="EMBL" id="SER47898.1"/>
    </source>
</evidence>
<dbReference type="InterPro" id="IPR023187">
    <property type="entry name" value="Tscrpt_reg_MarR-type_CS"/>
</dbReference>
<dbReference type="Proteomes" id="UP000199503">
    <property type="component" value="Unassembled WGS sequence"/>
</dbReference>
<dbReference type="Gene3D" id="1.10.10.10">
    <property type="entry name" value="Winged helix-like DNA-binding domain superfamily/Winged helix DNA-binding domain"/>
    <property type="match status" value="1"/>
</dbReference>
<keyword evidence="2 5" id="KW-0238">DNA-binding</keyword>
<reference evidence="6" key="1">
    <citation type="submission" date="2016-10" db="EMBL/GenBank/DDBJ databases">
        <authorList>
            <person name="Varghese N."/>
            <person name="Submissions S."/>
        </authorList>
    </citation>
    <scope>NUCLEOTIDE SEQUENCE [LARGE SCALE GENOMIC DNA]</scope>
    <source>
        <strain evidence="6">DSM 44437</strain>
    </source>
</reference>
<evidence type="ECO:0000256" key="2">
    <source>
        <dbReference type="ARBA" id="ARBA00023125"/>
    </source>
</evidence>
<gene>
    <name evidence="5" type="ORF">SAMN04488000_109124</name>
</gene>
<dbReference type="OrthoDB" id="122135at2"/>
<protein>
    <submittedName>
        <fullName evidence="5">DNA-binding transcriptional regulator, MarR family</fullName>
    </submittedName>
</protein>
<dbReference type="PROSITE" id="PS01117">
    <property type="entry name" value="HTH_MARR_1"/>
    <property type="match status" value="1"/>
</dbReference>
<accession>A0A1H9PI95</accession>
<dbReference type="PANTHER" id="PTHR33164">
    <property type="entry name" value="TRANSCRIPTIONAL REGULATOR, MARR FAMILY"/>
    <property type="match status" value="1"/>
</dbReference>
<dbReference type="GO" id="GO:0006950">
    <property type="term" value="P:response to stress"/>
    <property type="evidence" value="ECO:0007669"/>
    <property type="project" value="TreeGrafter"/>
</dbReference>
<dbReference type="GO" id="GO:0003677">
    <property type="term" value="F:DNA binding"/>
    <property type="evidence" value="ECO:0007669"/>
    <property type="project" value="UniProtKB-KW"/>
</dbReference>
<dbReference type="PANTHER" id="PTHR33164:SF99">
    <property type="entry name" value="MARR FAMILY REGULATORY PROTEIN"/>
    <property type="match status" value="1"/>
</dbReference>
<dbReference type="InterPro" id="IPR036390">
    <property type="entry name" value="WH_DNA-bd_sf"/>
</dbReference>
<dbReference type="STRING" id="65499.SAMN04488000_109124"/>
<dbReference type="InterPro" id="IPR036388">
    <property type="entry name" value="WH-like_DNA-bd_sf"/>
</dbReference>
<sequence>MVTRAERNASNPDLGVLSGRLLFAVQRELFEKLADLGFGDLKHRHGAVLAYLDPEGVRATDLAHLSGQHKQIIGTLVDELEALGYVERRPDPSDRRAKLVCPTGRGLAQMKAADHIMAAMQERHAERVGEDEYARFKHVLVDITEHQRLVGRPGFGQES</sequence>
<keyword evidence="1" id="KW-0805">Transcription regulation</keyword>
<dbReference type="EMBL" id="FOFV01000009">
    <property type="protein sequence ID" value="SER47898.1"/>
    <property type="molecule type" value="Genomic_DNA"/>
</dbReference>
<feature type="domain" description="HTH marR-type" evidence="4">
    <location>
        <begin position="1"/>
        <end position="145"/>
    </location>
</feature>
<evidence type="ECO:0000313" key="6">
    <source>
        <dbReference type="Proteomes" id="UP000199503"/>
    </source>
</evidence>
<keyword evidence="6" id="KW-1185">Reference proteome</keyword>
<dbReference type="InterPro" id="IPR000835">
    <property type="entry name" value="HTH_MarR-typ"/>
</dbReference>
<dbReference type="InterPro" id="IPR039422">
    <property type="entry name" value="MarR/SlyA-like"/>
</dbReference>
<proteinExistence type="predicted"/>
<dbReference type="Pfam" id="PF12802">
    <property type="entry name" value="MarR_2"/>
    <property type="match status" value="1"/>
</dbReference>
<evidence type="ECO:0000259" key="4">
    <source>
        <dbReference type="PROSITE" id="PS50995"/>
    </source>
</evidence>
<dbReference type="SUPFAM" id="SSF46785">
    <property type="entry name" value="Winged helix' DNA-binding domain"/>
    <property type="match status" value="1"/>
</dbReference>
<dbReference type="GO" id="GO:0003700">
    <property type="term" value="F:DNA-binding transcription factor activity"/>
    <property type="evidence" value="ECO:0007669"/>
    <property type="project" value="InterPro"/>
</dbReference>